<dbReference type="PIRSF" id="PIRSF016789">
    <property type="entry name" value="DUF454"/>
    <property type="match status" value="1"/>
</dbReference>
<proteinExistence type="predicted"/>
<gene>
    <name evidence="3" type="ORF">AJE_10929</name>
</gene>
<keyword evidence="4" id="KW-1185">Reference proteome</keyword>
<dbReference type="AlphaFoldDB" id="H3ZFU1"/>
<dbReference type="eggNOG" id="COG2832">
    <property type="taxonomic scope" value="Bacteria"/>
</dbReference>
<dbReference type="STRING" id="1129374.AJE_10929"/>
<keyword evidence="1" id="KW-1003">Cell membrane</keyword>
<organism evidence="3 4">
    <name type="scientific">Alishewanella jeotgali KCTC 22429</name>
    <dbReference type="NCBI Taxonomy" id="1129374"/>
    <lineage>
        <taxon>Bacteria</taxon>
        <taxon>Pseudomonadati</taxon>
        <taxon>Pseudomonadota</taxon>
        <taxon>Gammaproteobacteria</taxon>
        <taxon>Alteromonadales</taxon>
        <taxon>Alteromonadaceae</taxon>
        <taxon>Alishewanella</taxon>
    </lineage>
</organism>
<keyword evidence="1" id="KW-0997">Cell inner membrane</keyword>
<evidence type="ECO:0000256" key="1">
    <source>
        <dbReference type="PIRNR" id="PIRNR016789"/>
    </source>
</evidence>
<evidence type="ECO:0000313" key="4">
    <source>
        <dbReference type="Proteomes" id="UP000012046"/>
    </source>
</evidence>
<comment type="subcellular location">
    <subcellularLocation>
        <location evidence="1">Cell inner membrane</location>
        <topology evidence="1">Multi-pass membrane protein</topology>
    </subcellularLocation>
</comment>
<dbReference type="PANTHER" id="PTHR35813:SF1">
    <property type="entry name" value="INNER MEMBRANE PROTEIN YBAN"/>
    <property type="match status" value="1"/>
</dbReference>
<keyword evidence="2" id="KW-0812">Transmembrane</keyword>
<reference evidence="3 4" key="1">
    <citation type="journal article" date="2012" name="J. Bacteriol.">
        <title>Genome Sequence of Extracellular-Protease-Producing Alishewanella jeotgali Isolated from Traditional Korean Fermented Seafood.</title>
        <authorList>
            <person name="Jung J."/>
            <person name="Chun J."/>
            <person name="Park W."/>
        </authorList>
    </citation>
    <scope>NUCLEOTIDE SEQUENCE [LARGE SCALE GENOMIC DNA]</scope>
    <source>
        <strain evidence="3 4">KCTC 22429</strain>
    </source>
</reference>
<dbReference type="PATRIC" id="fig|1129374.4.peg.2166"/>
<dbReference type="GO" id="GO:0005886">
    <property type="term" value="C:plasma membrane"/>
    <property type="evidence" value="ECO:0007669"/>
    <property type="project" value="UniProtKB-SubCell"/>
</dbReference>
<dbReference type="Proteomes" id="UP000012046">
    <property type="component" value="Unassembled WGS sequence"/>
</dbReference>
<dbReference type="PANTHER" id="PTHR35813">
    <property type="entry name" value="INNER MEMBRANE PROTEIN YBAN"/>
    <property type="match status" value="1"/>
</dbReference>
<dbReference type="InterPro" id="IPR007401">
    <property type="entry name" value="DUF454"/>
</dbReference>
<sequence>MTMLKATAYRLLALFSLSLGILGIPLPGLPTVPFVLLSAWAAGKGWPEFERWLLLHPRFGPPIRQWRQHGAVSRRAKWLASFMMLASVALLWFSAAPVLLKISLPVALLLVAIWLWRRPQPQEITYE</sequence>
<dbReference type="EMBL" id="AHTH01000037">
    <property type="protein sequence ID" value="EHR40575.1"/>
    <property type="molecule type" value="Genomic_DNA"/>
</dbReference>
<protein>
    <recommendedName>
        <fullName evidence="1">Inner membrane protein</fullName>
    </recommendedName>
</protein>
<comment type="caution">
    <text evidence="3">The sequence shown here is derived from an EMBL/GenBank/DDBJ whole genome shotgun (WGS) entry which is preliminary data.</text>
</comment>
<feature type="transmembrane region" description="Helical" evidence="2">
    <location>
        <begin position="99"/>
        <end position="116"/>
    </location>
</feature>
<evidence type="ECO:0000256" key="2">
    <source>
        <dbReference type="SAM" id="Phobius"/>
    </source>
</evidence>
<name>H3ZFU1_9ALTE</name>
<keyword evidence="1 2" id="KW-0472">Membrane</keyword>
<evidence type="ECO:0000313" key="3">
    <source>
        <dbReference type="EMBL" id="EHR40575.1"/>
    </source>
</evidence>
<dbReference type="Pfam" id="PF04304">
    <property type="entry name" value="DUF454"/>
    <property type="match status" value="1"/>
</dbReference>
<accession>H3ZFU1</accession>
<keyword evidence="2" id="KW-1133">Transmembrane helix</keyword>
<dbReference type="RefSeq" id="WP_008950894.1">
    <property type="nucleotide sequence ID" value="NZ_AHTH01000037.1"/>
</dbReference>